<dbReference type="EC" id="3.1.21.-" evidence="5"/>
<evidence type="ECO:0000259" key="4">
    <source>
        <dbReference type="Pfam" id="PF01420"/>
    </source>
</evidence>
<dbReference type="InterPro" id="IPR044946">
    <property type="entry name" value="Restrct_endonuc_typeI_TRD_sf"/>
</dbReference>
<evidence type="ECO:0000313" key="5">
    <source>
        <dbReference type="EMBL" id="BAP61318.1"/>
    </source>
</evidence>
<gene>
    <name evidence="5" type="primary">bcgIB</name>
    <name evidence="5" type="ORF">MMKA1_12010</name>
</gene>
<evidence type="ECO:0000256" key="3">
    <source>
        <dbReference type="ARBA" id="ARBA00023125"/>
    </source>
</evidence>
<dbReference type="RefSeq" id="WP_171816600.1">
    <property type="nucleotide sequence ID" value="NZ_AP011526.1"/>
</dbReference>
<dbReference type="EMBL" id="AP011526">
    <property type="protein sequence ID" value="BAP61318.1"/>
    <property type="molecule type" value="Genomic_DNA"/>
</dbReference>
<dbReference type="Pfam" id="PF01420">
    <property type="entry name" value="Methylase_S"/>
    <property type="match status" value="2"/>
</dbReference>
<dbReference type="REBASE" id="94198">
    <property type="entry name" value="S.MmaKA1ORF12000P"/>
</dbReference>
<evidence type="ECO:0000313" key="6">
    <source>
        <dbReference type="Proteomes" id="UP000264208"/>
    </source>
</evidence>
<comment type="similarity">
    <text evidence="1">Belongs to the type-I restriction system S methylase family.</text>
</comment>
<keyword evidence="2" id="KW-0680">Restriction system</keyword>
<dbReference type="KEGG" id="mmak:MMKA1_12010"/>
<dbReference type="Gene3D" id="3.90.220.20">
    <property type="entry name" value="DNA methylase specificity domains"/>
    <property type="match status" value="2"/>
</dbReference>
<dbReference type="GO" id="GO:0016787">
    <property type="term" value="F:hydrolase activity"/>
    <property type="evidence" value="ECO:0007669"/>
    <property type="project" value="UniProtKB-KW"/>
</dbReference>
<keyword evidence="5" id="KW-0378">Hydrolase</keyword>
<protein>
    <submittedName>
        <fullName evidence="5">Restriction enzyme BcgI beta subunit</fullName>
        <ecNumber evidence="5">3.1.21.-</ecNumber>
    </submittedName>
</protein>
<dbReference type="InterPro" id="IPR000055">
    <property type="entry name" value="Restrct_endonuc_typeI_TRD"/>
</dbReference>
<feature type="domain" description="Type I restriction modification DNA specificity" evidence="4">
    <location>
        <begin position="193"/>
        <end position="345"/>
    </location>
</feature>
<proteinExistence type="inferred from homology"/>
<dbReference type="GeneID" id="41279610"/>
<dbReference type="GO" id="GO:0009307">
    <property type="term" value="P:DNA restriction-modification system"/>
    <property type="evidence" value="ECO:0007669"/>
    <property type="project" value="UniProtKB-KW"/>
</dbReference>
<name>A0A2Z5PHI8_METMI</name>
<accession>A0A2Z5PHI8</accession>
<keyword evidence="3" id="KW-0238">DNA-binding</keyword>
<evidence type="ECO:0000256" key="2">
    <source>
        <dbReference type="ARBA" id="ARBA00022747"/>
    </source>
</evidence>
<reference evidence="5 6" key="1">
    <citation type="submission" date="2009-06" db="EMBL/GenBank/DDBJ databases">
        <title>Molecular Evidence for Microbiologically Influenced Corrosion from genome of Methanogen.</title>
        <authorList>
            <person name="Ito N."/>
            <person name="Tsurumaru H."/>
            <person name="Shimizu A."/>
            <person name="Harada T."/>
            <person name="Hosoyama A."/>
            <person name="Horikawa H."/>
            <person name="Wakai S."/>
            <person name="Sasaki K."/>
            <person name="Nishijima K."/>
            <person name="Ataku H."/>
            <person name="Yamazaki J."/>
            <person name="Mise M."/>
            <person name="Yamazaki S."/>
            <person name="Tanikawa S."/>
            <person name="Harayama S."/>
            <person name="Fujita N."/>
        </authorList>
    </citation>
    <scope>NUCLEOTIDE SEQUENCE [LARGE SCALE GENOMIC DNA]</scope>
    <source>
        <strain evidence="6">KA1 ( NBRC 102054)</strain>
    </source>
</reference>
<dbReference type="SUPFAM" id="SSF116734">
    <property type="entry name" value="DNA methylase specificity domain"/>
    <property type="match status" value="2"/>
</dbReference>
<dbReference type="Proteomes" id="UP000264208">
    <property type="component" value="Chromosome"/>
</dbReference>
<organism evidence="5 6">
    <name type="scientific">Methanococcus maripaludis KA1</name>
    <dbReference type="NCBI Taxonomy" id="637914"/>
    <lineage>
        <taxon>Archaea</taxon>
        <taxon>Methanobacteriati</taxon>
        <taxon>Methanobacteriota</taxon>
        <taxon>Methanomada group</taxon>
        <taxon>Methanococci</taxon>
        <taxon>Methanococcales</taxon>
        <taxon>Methanococcaceae</taxon>
        <taxon>Methanococcus</taxon>
    </lineage>
</organism>
<evidence type="ECO:0000256" key="1">
    <source>
        <dbReference type="ARBA" id="ARBA00010923"/>
    </source>
</evidence>
<sequence length="355" mass="41492">MELSDREWKEFPLGGKYGVFNIISTSSGIDKNKLVLKINDGKIPYITRTELNNGINLFIHKKQQSKYQMDMGNVLTIGLDTQTVFYQPHKFFTGQNIQILNQNQLNKYNSLFIIPLIKIQMGKFNWGGNGATLGRLAKTKLVLPIDIDNKPDWAFMENYIKEKYAIKEKTYEEYIKNVIKDLKHAEIAPLEEKEWGEFFINNLFPIIQRGKRLIKSNQIKGYTPYVSSTCLTNGIDNYISNDNNVRKFSNCLTIANSGSVGASFYQPFEFIASDHITHLKNKYMTKYSYLFIATLTGRLSEKYNFNREINDKRISREKIMLPVTENNEPDYEYMEQYIKNLMIKKYTEYLSYKNE</sequence>
<dbReference type="GO" id="GO:0003677">
    <property type="term" value="F:DNA binding"/>
    <property type="evidence" value="ECO:0007669"/>
    <property type="project" value="UniProtKB-KW"/>
</dbReference>
<feature type="domain" description="Type I restriction modification DNA specificity" evidence="4">
    <location>
        <begin position="7"/>
        <end position="172"/>
    </location>
</feature>
<dbReference type="AlphaFoldDB" id="A0A2Z5PHI8"/>